<gene>
    <name evidence="2" type="ORF">ACFSVN_04355</name>
</gene>
<dbReference type="Proteomes" id="UP001597460">
    <property type="component" value="Unassembled WGS sequence"/>
</dbReference>
<keyword evidence="1" id="KW-0472">Membrane</keyword>
<sequence>MRNEHPTTNKELRTKNVLEYRIMKRGFLNIEGDDWEDIRASRSSLKVTASRSFCPSGGTQVLTSGENLYVGQYSMQWPESISLRRETGFSSTEIQREDSAGFSLLLLLLIILVPTAIQAQNIEADLSGYVKELGSFSLSNDLKTLRYDNILHHRIESEFDFGDHIEFQVDVRTRLFNGWTVNNTPGYGDFLENDPGYFDLSHTWIDSDHTVMNSAIDRLQFSYLNGPWEVHAGRQRINWGKTMVWNPNDLFNAYAYLDFDYEERPGTDALYASYSWSYASSVEAGYRIGESLDESVIAGMLRGSLGEYDVQLIAGNYLDQLALGLGWSGYLKTAGFKGEASYFHSRDNFFDESGHIAATVGGDYMFPNAVYASAEFLYNGGWNRSPNPLGQLTRPPSASDLFIAETGYFVNAAYQLNPLTGITGGVMGSFDRKMLIIIPQFTRSLTENIDLLILAQLLKGSVFTELTETPNVFYLRVKWSY</sequence>
<comment type="caution">
    <text evidence="2">The sequence shown here is derived from an EMBL/GenBank/DDBJ whole genome shotgun (WGS) entry which is preliminary data.</text>
</comment>
<evidence type="ECO:0000313" key="2">
    <source>
        <dbReference type="EMBL" id="MFD2531672.1"/>
    </source>
</evidence>
<evidence type="ECO:0000256" key="1">
    <source>
        <dbReference type="SAM" id="Phobius"/>
    </source>
</evidence>
<dbReference type="SUPFAM" id="SSF56935">
    <property type="entry name" value="Porins"/>
    <property type="match status" value="1"/>
</dbReference>
<organism evidence="2 3">
    <name type="scientific">Gracilimonas halophila</name>
    <dbReference type="NCBI Taxonomy" id="1834464"/>
    <lineage>
        <taxon>Bacteria</taxon>
        <taxon>Pseudomonadati</taxon>
        <taxon>Balneolota</taxon>
        <taxon>Balneolia</taxon>
        <taxon>Balneolales</taxon>
        <taxon>Balneolaceae</taxon>
        <taxon>Gracilimonas</taxon>
    </lineage>
</organism>
<feature type="transmembrane region" description="Helical" evidence="1">
    <location>
        <begin position="100"/>
        <end position="117"/>
    </location>
</feature>
<name>A0ABW5JJX2_9BACT</name>
<evidence type="ECO:0008006" key="4">
    <source>
        <dbReference type="Google" id="ProtNLM"/>
    </source>
</evidence>
<protein>
    <recommendedName>
        <fullName evidence="4">Alginate export</fullName>
    </recommendedName>
</protein>
<keyword evidence="3" id="KW-1185">Reference proteome</keyword>
<dbReference type="EMBL" id="JBHULI010000005">
    <property type="protein sequence ID" value="MFD2531672.1"/>
    <property type="molecule type" value="Genomic_DNA"/>
</dbReference>
<keyword evidence="1" id="KW-0812">Transmembrane</keyword>
<keyword evidence="1" id="KW-1133">Transmembrane helix</keyword>
<proteinExistence type="predicted"/>
<dbReference type="RefSeq" id="WP_390299161.1">
    <property type="nucleotide sequence ID" value="NZ_JBHULI010000005.1"/>
</dbReference>
<reference evidence="3" key="1">
    <citation type="journal article" date="2019" name="Int. J. Syst. Evol. Microbiol.">
        <title>The Global Catalogue of Microorganisms (GCM) 10K type strain sequencing project: providing services to taxonomists for standard genome sequencing and annotation.</title>
        <authorList>
            <consortium name="The Broad Institute Genomics Platform"/>
            <consortium name="The Broad Institute Genome Sequencing Center for Infectious Disease"/>
            <person name="Wu L."/>
            <person name="Ma J."/>
        </authorList>
    </citation>
    <scope>NUCLEOTIDE SEQUENCE [LARGE SCALE GENOMIC DNA]</scope>
    <source>
        <strain evidence="3">KCTC 52042</strain>
    </source>
</reference>
<evidence type="ECO:0000313" key="3">
    <source>
        <dbReference type="Proteomes" id="UP001597460"/>
    </source>
</evidence>
<accession>A0ABW5JJX2</accession>